<dbReference type="RefSeq" id="WP_121222242.1">
    <property type="nucleotide sequence ID" value="NZ_RBIG01000010.1"/>
</dbReference>
<sequence>MSRQFDMQRLYILLEAFDRLGAHIYGDQWTGTEPWATSPEASLALRQERQQAIAEVDTVEAEIEKAQRAFNRAIDNDERTQASATLHKLREHEKALSEKLRSIPDISDTYIRDQATFERRRKAEAILRDGLKQGRIRLQFGPNTIIDWRDWCEAPRSRLYIALSMATVAGRLSSLRRAPVFIDRTEFDAWVREIAPLNPDAPQPTPKELCAAFLRAEIRKPKNGKKSDYWDEARKQIPSLSRNAFDQVWAEIVPASWQKAGRRND</sequence>
<feature type="coiled-coil region" evidence="1">
    <location>
        <begin position="42"/>
        <end position="76"/>
    </location>
</feature>
<proteinExistence type="predicted"/>
<evidence type="ECO:0000256" key="1">
    <source>
        <dbReference type="SAM" id="Coils"/>
    </source>
</evidence>
<reference evidence="2 3" key="1">
    <citation type="submission" date="2018-10" db="EMBL/GenBank/DDBJ databases">
        <title>Comparative analysis of microorganisms from saline springs in Andes Mountain Range, Colombia.</title>
        <authorList>
            <person name="Rubin E."/>
        </authorList>
    </citation>
    <scope>NUCLEOTIDE SEQUENCE [LARGE SCALE GENOMIC DNA]</scope>
    <source>
        <strain evidence="2 3">USBA 36</strain>
    </source>
</reference>
<protein>
    <submittedName>
        <fullName evidence="2">Uncharacterized protein</fullName>
    </submittedName>
</protein>
<comment type="caution">
    <text evidence="2">The sequence shown here is derived from an EMBL/GenBank/DDBJ whole genome shotgun (WGS) entry which is preliminary data.</text>
</comment>
<evidence type="ECO:0000313" key="2">
    <source>
        <dbReference type="EMBL" id="RKQ64141.1"/>
    </source>
</evidence>
<accession>A0A420W9Z1</accession>
<name>A0A420W9Z1_9PROT</name>
<evidence type="ECO:0000313" key="3">
    <source>
        <dbReference type="Proteomes" id="UP000277424"/>
    </source>
</evidence>
<dbReference type="EMBL" id="RBIG01000010">
    <property type="protein sequence ID" value="RKQ64141.1"/>
    <property type="molecule type" value="Genomic_DNA"/>
</dbReference>
<dbReference type="Proteomes" id="UP000277424">
    <property type="component" value="Unassembled WGS sequence"/>
</dbReference>
<dbReference type="AlphaFoldDB" id="A0A420W9Z1"/>
<gene>
    <name evidence="2" type="ORF">BCL74_3672</name>
</gene>
<keyword evidence="1" id="KW-0175">Coiled coil</keyword>
<organism evidence="2 3">
    <name type="scientific">Oceanibaculum indicum</name>
    <dbReference type="NCBI Taxonomy" id="526216"/>
    <lineage>
        <taxon>Bacteria</taxon>
        <taxon>Pseudomonadati</taxon>
        <taxon>Pseudomonadota</taxon>
        <taxon>Alphaproteobacteria</taxon>
        <taxon>Rhodospirillales</taxon>
        <taxon>Oceanibaculaceae</taxon>
        <taxon>Oceanibaculum</taxon>
    </lineage>
</organism>